<organism evidence="1">
    <name type="scientific">marine sediment metagenome</name>
    <dbReference type="NCBI Taxonomy" id="412755"/>
    <lineage>
        <taxon>unclassified sequences</taxon>
        <taxon>metagenomes</taxon>
        <taxon>ecological metagenomes</taxon>
    </lineage>
</organism>
<protein>
    <submittedName>
        <fullName evidence="1">Uncharacterized protein</fullName>
    </submittedName>
</protein>
<dbReference type="Gene3D" id="3.40.630.10">
    <property type="entry name" value="Zn peptidases"/>
    <property type="match status" value="1"/>
</dbReference>
<comment type="caution">
    <text evidence="1">The sequence shown here is derived from an EMBL/GenBank/DDBJ whole genome shotgun (WGS) entry which is preliminary data.</text>
</comment>
<sequence length="52" mass="5557">IKGSGGGKSILIFAHLDTEGLENRDLWDTDPLKLVKKGDRLYGLGSNDAKSG</sequence>
<dbReference type="EMBL" id="BARS01014556">
    <property type="protein sequence ID" value="GAF94591.1"/>
    <property type="molecule type" value="Genomic_DNA"/>
</dbReference>
<proteinExistence type="predicted"/>
<feature type="non-terminal residue" evidence="1">
    <location>
        <position position="1"/>
    </location>
</feature>
<dbReference type="SUPFAM" id="SSF53187">
    <property type="entry name" value="Zn-dependent exopeptidases"/>
    <property type="match status" value="1"/>
</dbReference>
<name>X0U5H2_9ZZZZ</name>
<feature type="non-terminal residue" evidence="1">
    <location>
        <position position="52"/>
    </location>
</feature>
<dbReference type="AlphaFoldDB" id="X0U5H2"/>
<reference evidence="1" key="1">
    <citation type="journal article" date="2014" name="Front. Microbiol.">
        <title>High frequency of phylogenetically diverse reductive dehalogenase-homologous genes in deep subseafloor sedimentary metagenomes.</title>
        <authorList>
            <person name="Kawai M."/>
            <person name="Futagami T."/>
            <person name="Toyoda A."/>
            <person name="Takaki Y."/>
            <person name="Nishi S."/>
            <person name="Hori S."/>
            <person name="Arai W."/>
            <person name="Tsubouchi T."/>
            <person name="Morono Y."/>
            <person name="Uchiyama I."/>
            <person name="Ito T."/>
            <person name="Fujiyama A."/>
            <person name="Inagaki F."/>
            <person name="Takami H."/>
        </authorList>
    </citation>
    <scope>NUCLEOTIDE SEQUENCE</scope>
    <source>
        <strain evidence="1">Expedition CK06-06</strain>
    </source>
</reference>
<accession>X0U5H2</accession>
<evidence type="ECO:0000313" key="1">
    <source>
        <dbReference type="EMBL" id="GAF94591.1"/>
    </source>
</evidence>
<gene>
    <name evidence="1" type="ORF">S01H1_24441</name>
</gene>